<proteinExistence type="predicted"/>
<dbReference type="AlphaFoldDB" id="A0A4Q1SBB8"/>
<keyword evidence="1" id="KW-0472">Membrane</keyword>
<dbReference type="RefSeq" id="WP_129209035.1">
    <property type="nucleotide sequence ID" value="NZ_BMGU01000005.1"/>
</dbReference>
<evidence type="ECO:0000313" key="2">
    <source>
        <dbReference type="EMBL" id="RXS94297.1"/>
    </source>
</evidence>
<keyword evidence="3" id="KW-1185">Reference proteome</keyword>
<dbReference type="OrthoDB" id="105105at2"/>
<keyword evidence="1" id="KW-1133">Transmembrane helix</keyword>
<protein>
    <submittedName>
        <fullName evidence="2">Uncharacterized protein</fullName>
    </submittedName>
</protein>
<organism evidence="2 3">
    <name type="scientific">Silvibacterium dinghuense</name>
    <dbReference type="NCBI Taxonomy" id="1560006"/>
    <lineage>
        <taxon>Bacteria</taxon>
        <taxon>Pseudomonadati</taxon>
        <taxon>Acidobacteriota</taxon>
        <taxon>Terriglobia</taxon>
        <taxon>Terriglobales</taxon>
        <taxon>Acidobacteriaceae</taxon>
        <taxon>Silvibacterium</taxon>
    </lineage>
</organism>
<name>A0A4Q1SBB8_9BACT</name>
<gene>
    <name evidence="2" type="ORF">ESZ00_14440</name>
</gene>
<evidence type="ECO:0000256" key="1">
    <source>
        <dbReference type="SAM" id="Phobius"/>
    </source>
</evidence>
<reference evidence="2 3" key="1">
    <citation type="journal article" date="2016" name="Int. J. Syst. Evol. Microbiol.">
        <title>Acidipila dinghuensis sp. nov., an acidobacterium isolated from forest soil.</title>
        <authorList>
            <person name="Jiang Y.W."/>
            <person name="Wang J."/>
            <person name="Chen M.H."/>
            <person name="Lv Y.Y."/>
            <person name="Qiu L.H."/>
        </authorList>
    </citation>
    <scope>NUCLEOTIDE SEQUENCE [LARGE SCALE GENOMIC DNA]</scope>
    <source>
        <strain evidence="2 3">DHOF10</strain>
    </source>
</reference>
<keyword evidence="1" id="KW-0812">Transmembrane</keyword>
<sequence length="420" mass="46650">MALLRQILSSRTFAKSVRLARFLEFICLRTLEGKAREINEQQIGIHVFSRSPHYIASEDSIVRTQARLLRLRLDEYFESEAPHSPMVISIPKGGYVPVFEPRQSVLVTAPPIPSSSVAVKPEAALPESEIRSEDRPHRRQWLGIAAASVILLILAGWGFHLWMRARIDSPSHLLWSGIFAPGQRAILVPSDDALVLYQELIQAAVPLDEYLSGSYLEQSNPRVGNAELTSNWFAAHQYTSTADLNLAMRLGRLPEAVNADVETRNARVLRLDDLKSSNIVLIGGIGANPWIALFADRLNFDVNYDWKTSEGYVRNKHLQSGEAPIYYEALSNGFRRSYGVLAFLPGLGDDGNVLLFEGTGMAGTESAADFPFNSRSFDDFAHRIGATSTHMPHFEALLETTSVGGNAPESRLIAWRIIQP</sequence>
<comment type="caution">
    <text evidence="2">The sequence shown here is derived from an EMBL/GenBank/DDBJ whole genome shotgun (WGS) entry which is preliminary data.</text>
</comment>
<evidence type="ECO:0000313" key="3">
    <source>
        <dbReference type="Proteomes" id="UP000290253"/>
    </source>
</evidence>
<dbReference type="EMBL" id="SDMK01000003">
    <property type="protein sequence ID" value="RXS94297.1"/>
    <property type="molecule type" value="Genomic_DNA"/>
</dbReference>
<feature type="transmembrane region" description="Helical" evidence="1">
    <location>
        <begin position="141"/>
        <end position="163"/>
    </location>
</feature>
<dbReference type="Proteomes" id="UP000290253">
    <property type="component" value="Unassembled WGS sequence"/>
</dbReference>
<accession>A0A4Q1SBB8</accession>